<evidence type="ECO:0000256" key="1">
    <source>
        <dbReference type="SAM" id="Phobius"/>
    </source>
</evidence>
<dbReference type="RefSeq" id="WP_084533969.1">
    <property type="nucleotide sequence ID" value="NZ_FQZY01000021.1"/>
</dbReference>
<dbReference type="EMBL" id="FQZY01000021">
    <property type="protein sequence ID" value="SHJ90834.1"/>
    <property type="molecule type" value="Genomic_DNA"/>
</dbReference>
<accession>A0A1M6N574</accession>
<dbReference type="InterPro" id="IPR010690">
    <property type="entry name" value="YqfD"/>
</dbReference>
<dbReference type="AlphaFoldDB" id="A0A1M6N574"/>
<proteinExistence type="predicted"/>
<dbReference type="Pfam" id="PF06898">
    <property type="entry name" value="YqfD"/>
    <property type="match status" value="1"/>
</dbReference>
<protein>
    <submittedName>
        <fullName evidence="2">Similar to stage IV sporulation protein</fullName>
    </submittedName>
</protein>
<reference evidence="2 3" key="1">
    <citation type="submission" date="2016-11" db="EMBL/GenBank/DDBJ databases">
        <authorList>
            <person name="Jaros S."/>
            <person name="Januszkiewicz K."/>
            <person name="Wedrychowicz H."/>
        </authorList>
    </citation>
    <scope>NUCLEOTIDE SEQUENCE [LARGE SCALE GENOMIC DNA]</scope>
    <source>
        <strain evidence="2 3">DSM 15480</strain>
    </source>
</reference>
<evidence type="ECO:0000313" key="2">
    <source>
        <dbReference type="EMBL" id="SHJ90834.1"/>
    </source>
</evidence>
<dbReference type="STRING" id="1121950.SAMN02745243_01718"/>
<keyword evidence="1" id="KW-1133">Transmembrane helix</keyword>
<keyword evidence="1" id="KW-0472">Membrane</keyword>
<gene>
    <name evidence="2" type="ORF">SAMN02745243_01718</name>
</gene>
<dbReference type="Proteomes" id="UP000184301">
    <property type="component" value="Unassembled WGS sequence"/>
</dbReference>
<keyword evidence="3" id="KW-1185">Reference proteome</keyword>
<evidence type="ECO:0000313" key="3">
    <source>
        <dbReference type="Proteomes" id="UP000184301"/>
    </source>
</evidence>
<keyword evidence="1" id="KW-0812">Transmembrane</keyword>
<sequence>MMSIFIRYIKGYVKLRVSGNALERFMNLCRFHRMNIWSIRQRENYIEMCMSVQDFRKVRPLFRKTHVQIRIVRRFGLPFILHRYQKRRTLLFGFLLCILMIILLSTHVWCIDFAGNRKISDTDLLRFLRQNNICSGMKKNQVDCAQIVKLIRRQYDDIVWVSASQTGSEIKIQIKENENTGIEKSSSVSADGQENQNGSDLIAGKDGEIISIITRKGIPQIHEGDTVKKGDLLVLGRIEVRNDSDEIVAYRYENSEADIQVATTINYHDSIPSQFYEKEYVSGYSMRLKVLFGDNRVCFPGGDGIQKNTEYLSVIHPLYLNASFPLPVTVEICKARKYQLTPKNHSKSELQRKLSANFSLFCEELEKKGVQITSNSVKIHIGKTDAAAEGTLNCIEDITTPASTERININESLGNHN</sequence>
<feature type="transmembrane region" description="Helical" evidence="1">
    <location>
        <begin position="90"/>
        <end position="109"/>
    </location>
</feature>
<dbReference type="OrthoDB" id="1640349at2"/>
<organism evidence="2 3">
    <name type="scientific">Hespellia stercorisuis DSM 15480</name>
    <dbReference type="NCBI Taxonomy" id="1121950"/>
    <lineage>
        <taxon>Bacteria</taxon>
        <taxon>Bacillati</taxon>
        <taxon>Bacillota</taxon>
        <taxon>Clostridia</taxon>
        <taxon>Lachnospirales</taxon>
        <taxon>Lachnospiraceae</taxon>
        <taxon>Hespellia</taxon>
    </lineage>
</organism>
<name>A0A1M6N574_9FIRM</name>